<dbReference type="OrthoDB" id="5461292at2"/>
<gene>
    <name evidence="1" type="ORF">COO91_02052</name>
</gene>
<dbReference type="EMBL" id="CP024785">
    <property type="protein sequence ID" value="AUB36151.1"/>
    <property type="molecule type" value="Genomic_DNA"/>
</dbReference>
<accession>A0A2K8SL35</accession>
<dbReference type="AlphaFoldDB" id="A0A2K8SL35"/>
<proteinExistence type="predicted"/>
<protein>
    <submittedName>
        <fullName evidence="1">Putative autotransporter protein</fullName>
    </submittedName>
</protein>
<reference evidence="1 2" key="1">
    <citation type="submission" date="2017-11" db="EMBL/GenBank/DDBJ databases">
        <title>Complete genome of a free-living desiccation-tolerant cyanobacterium and its photosynthetic adaptation to extreme terrestrial habitat.</title>
        <authorList>
            <person name="Shang J."/>
        </authorList>
    </citation>
    <scope>NUCLEOTIDE SEQUENCE [LARGE SCALE GENOMIC DNA]</scope>
    <source>
        <strain evidence="1 2">CCNUN1</strain>
    </source>
</reference>
<name>A0A2K8SL35_9NOSO</name>
<sequence length="319" mass="31505">MSGLFQPIPSNLVDTTSNQNILGAKTFTNTAISSGISSGALVIGGGLGVGGNINVGANTSNHNIYGSTNFGNGGTTTQNFYGTVNFASNSANHNLNGNIAFGTSSASHSISGTLGISNTTISSGISSGALVIGGGLGVGGNINAGISSSTHNINGNGIYIGNNTNASIQIGNAGSTSVTIGSTSSTVKVGWASNTVINIGSLGSNITIGDTTAVLIVPCPSAFQKVLTSAGRKSALRSVSTNYTTVATDEFIMVNAATAPVTIALLSAVTAGAGAKITVIKTDSSANAVTITPVTSSGSIAVQYNSPSFVSDGTNWHKF</sequence>
<organism evidence="1 2">
    <name type="scientific">Nostoc flagelliforme CCNUN1</name>
    <dbReference type="NCBI Taxonomy" id="2038116"/>
    <lineage>
        <taxon>Bacteria</taxon>
        <taxon>Bacillati</taxon>
        <taxon>Cyanobacteriota</taxon>
        <taxon>Cyanophyceae</taxon>
        <taxon>Nostocales</taxon>
        <taxon>Nostocaceae</taxon>
        <taxon>Nostoc</taxon>
    </lineage>
</organism>
<dbReference type="RefSeq" id="WP_100898159.1">
    <property type="nucleotide sequence ID" value="NZ_CAWNNC010000001.1"/>
</dbReference>
<evidence type="ECO:0000313" key="2">
    <source>
        <dbReference type="Proteomes" id="UP000232003"/>
    </source>
</evidence>
<keyword evidence="2" id="KW-1185">Reference proteome</keyword>
<dbReference type="KEGG" id="nfl:COO91_02052"/>
<evidence type="ECO:0000313" key="1">
    <source>
        <dbReference type="EMBL" id="AUB36151.1"/>
    </source>
</evidence>
<dbReference type="Proteomes" id="UP000232003">
    <property type="component" value="Chromosome"/>
</dbReference>